<feature type="compositionally biased region" description="Low complexity" evidence="1">
    <location>
        <begin position="593"/>
        <end position="617"/>
    </location>
</feature>
<dbReference type="InterPro" id="IPR050113">
    <property type="entry name" value="Ub_conjugating_enzyme"/>
</dbReference>
<evidence type="ECO:0000259" key="4">
    <source>
        <dbReference type="PROSITE" id="PS50127"/>
    </source>
</evidence>
<evidence type="ECO:0000256" key="2">
    <source>
        <dbReference type="SAM" id="Phobius"/>
    </source>
</evidence>
<evidence type="ECO:0000256" key="1">
    <source>
        <dbReference type="SAM" id="MobiDB-lite"/>
    </source>
</evidence>
<feature type="signal peptide" evidence="3">
    <location>
        <begin position="1"/>
        <end position="15"/>
    </location>
</feature>
<dbReference type="AlphaFoldDB" id="A0A7J6TUH3"/>
<organism evidence="5 6">
    <name type="scientific">Perkinsus olseni</name>
    <name type="common">Perkinsus atlanticus</name>
    <dbReference type="NCBI Taxonomy" id="32597"/>
    <lineage>
        <taxon>Eukaryota</taxon>
        <taxon>Sar</taxon>
        <taxon>Alveolata</taxon>
        <taxon>Perkinsozoa</taxon>
        <taxon>Perkinsea</taxon>
        <taxon>Perkinsida</taxon>
        <taxon>Perkinsidae</taxon>
        <taxon>Perkinsus</taxon>
    </lineage>
</organism>
<dbReference type="InterPro" id="IPR000608">
    <property type="entry name" value="UBC"/>
</dbReference>
<dbReference type="InterPro" id="IPR016135">
    <property type="entry name" value="UBQ-conjugating_enzyme/RWD"/>
</dbReference>
<feature type="region of interest" description="Disordered" evidence="1">
    <location>
        <begin position="747"/>
        <end position="769"/>
    </location>
</feature>
<accession>A0A7J6TUH3</accession>
<comment type="caution">
    <text evidence="5">The sequence shown here is derived from an EMBL/GenBank/DDBJ whole genome shotgun (WGS) entry which is preliminary data.</text>
</comment>
<feature type="transmembrane region" description="Helical" evidence="2">
    <location>
        <begin position="25"/>
        <end position="47"/>
    </location>
</feature>
<feature type="domain" description="UBC core" evidence="4">
    <location>
        <begin position="196"/>
        <end position="346"/>
    </location>
</feature>
<dbReference type="Gene3D" id="3.10.110.10">
    <property type="entry name" value="Ubiquitin Conjugating Enzyme"/>
    <property type="match status" value="1"/>
</dbReference>
<evidence type="ECO:0000313" key="5">
    <source>
        <dbReference type="EMBL" id="KAF4748903.1"/>
    </source>
</evidence>
<dbReference type="PROSITE" id="PS50127">
    <property type="entry name" value="UBC_2"/>
    <property type="match status" value="1"/>
</dbReference>
<dbReference type="PANTHER" id="PTHR24067">
    <property type="entry name" value="UBIQUITIN-CONJUGATING ENZYME E2"/>
    <property type="match status" value="1"/>
</dbReference>
<keyword evidence="2" id="KW-0812">Transmembrane</keyword>
<keyword evidence="3" id="KW-0732">Signal</keyword>
<dbReference type="SMART" id="SM00212">
    <property type="entry name" value="UBCc"/>
    <property type="match status" value="1"/>
</dbReference>
<evidence type="ECO:0000313" key="6">
    <source>
        <dbReference type="Proteomes" id="UP000574390"/>
    </source>
</evidence>
<feature type="region of interest" description="Disordered" evidence="1">
    <location>
        <begin position="583"/>
        <end position="617"/>
    </location>
</feature>
<reference evidence="5 6" key="1">
    <citation type="submission" date="2020-04" db="EMBL/GenBank/DDBJ databases">
        <title>Perkinsus olseni comparative genomics.</title>
        <authorList>
            <person name="Bogema D.R."/>
        </authorList>
    </citation>
    <scope>NUCLEOTIDE SEQUENCE [LARGE SCALE GENOMIC DNA]</scope>
    <source>
        <strain evidence="5">ATCC PRA-205</strain>
    </source>
</reference>
<proteinExistence type="predicted"/>
<dbReference type="Pfam" id="PF00179">
    <property type="entry name" value="UQ_con"/>
    <property type="match status" value="1"/>
</dbReference>
<name>A0A7J6TUH3_PEROL</name>
<feature type="region of interest" description="Disordered" evidence="1">
    <location>
        <begin position="158"/>
        <end position="185"/>
    </location>
</feature>
<dbReference type="EMBL" id="JABANM010004664">
    <property type="protein sequence ID" value="KAF4748903.1"/>
    <property type="molecule type" value="Genomic_DNA"/>
</dbReference>
<evidence type="ECO:0000256" key="3">
    <source>
        <dbReference type="SAM" id="SignalP"/>
    </source>
</evidence>
<dbReference type="SUPFAM" id="SSF54495">
    <property type="entry name" value="UBC-like"/>
    <property type="match status" value="1"/>
</dbReference>
<keyword evidence="2" id="KW-0472">Membrane</keyword>
<gene>
    <name evidence="5" type="primary">UBE2K_3</name>
    <name evidence="5" type="ORF">FOZ62_019666</name>
</gene>
<sequence>MLVLCVIELIHMTDAASGLGNFEIAMIIVTILLLTVDLVLGDLMSLATTFGGDSRLEILAELPGRVFLCRRLGSHKGLPQGAKSKSQLVSSTVSSHVIGTKLAAKPPPDLCIVAYVEGALVELTPVEAEYLRKLSESCKIIIAKKAKGVPPIIRMLEESDEGGSDSSSSGDDDDSSHKLERSKSAARIACAQSSVGAVRRMAAEAKHMQKHKIEGVSAYPASEGSMLQWVGFINGPVGTPYEEGSFTIDVDIPEDYPFKPPKMRFRTPIWHPNITGDGRGKICMDILKADYWSALLTLQTALLSLVSLLADPNTGDPLNVEASDELEHFPELFNAKAREWTLKHASGQGKVSRTTVPHHEDYNAYLQCDPTGQVLDEDEALDAAIKHSLRGPGFLQELPHMLTPISKEAQPARPPPPSTNNFAMSQCTLTWEVLRDTRSLSQFDYILITEGYDVRHMVVFETRSGGNAIELQKYHVTEVPLAREFRSCRDDRTLYRVRLSSSAQHSPEATISRVNAVRGLSEAALLGYWEGLADSGLPAEAWTGGWMSHSELFALWILTGNLSWRGILDRGVESQILESARLARPCTEPPHRAASSAAASESRASKSGETATSASRTSAAITREAAAVLAGAVRGGAARHAGALATFGVEATVFAREFKESAGRRLSGEISEHTHVTNISKAGISASSRALGSLAGCGIGQAAIPIPIVGATAGGLIGGLAAGELASNFTNTALRISEGGIADTEADVVGGSEGVPARQDGVDDHDELL</sequence>
<protein>
    <submittedName>
        <fullName evidence="5">Ubiquitin-conjugating enzyme E2 K</fullName>
    </submittedName>
</protein>
<dbReference type="Proteomes" id="UP000574390">
    <property type="component" value="Unassembled WGS sequence"/>
</dbReference>
<feature type="chain" id="PRO_5029443106" evidence="3">
    <location>
        <begin position="16"/>
        <end position="769"/>
    </location>
</feature>
<keyword evidence="2" id="KW-1133">Transmembrane helix</keyword>